<dbReference type="InterPro" id="IPR012675">
    <property type="entry name" value="Beta-grasp_dom_sf"/>
</dbReference>
<name>A0A3L8Q160_9GAMM</name>
<comment type="caution">
    <text evidence="1">The sequence shown here is derived from an EMBL/GenBank/DDBJ whole genome shotgun (WGS) entry which is preliminary data.</text>
</comment>
<gene>
    <name evidence="1" type="primary">thiS</name>
    <name evidence="1" type="ORF">D5018_02735</name>
</gene>
<protein>
    <submittedName>
        <fullName evidence="1">Sulfur carrier protein ThiS</fullName>
    </submittedName>
</protein>
<dbReference type="EMBL" id="QZEI01000005">
    <property type="protein sequence ID" value="RLV61190.1"/>
    <property type="molecule type" value="Genomic_DNA"/>
</dbReference>
<dbReference type="NCBIfam" id="TIGR01683">
    <property type="entry name" value="thiS"/>
    <property type="match status" value="1"/>
</dbReference>
<evidence type="ECO:0000313" key="1">
    <source>
        <dbReference type="EMBL" id="RLV61190.1"/>
    </source>
</evidence>
<dbReference type="OrthoDB" id="6388078at2"/>
<dbReference type="InterPro" id="IPR010035">
    <property type="entry name" value="Thi_S"/>
</dbReference>
<dbReference type="SUPFAM" id="SSF54285">
    <property type="entry name" value="MoaD/ThiS"/>
    <property type="match status" value="1"/>
</dbReference>
<organism evidence="1 2">
    <name type="scientific">Parashewanella curva</name>
    <dbReference type="NCBI Taxonomy" id="2338552"/>
    <lineage>
        <taxon>Bacteria</taxon>
        <taxon>Pseudomonadati</taxon>
        <taxon>Pseudomonadota</taxon>
        <taxon>Gammaproteobacteria</taxon>
        <taxon>Alteromonadales</taxon>
        <taxon>Shewanellaceae</taxon>
        <taxon>Parashewanella</taxon>
    </lineage>
</organism>
<evidence type="ECO:0000313" key="2">
    <source>
        <dbReference type="Proteomes" id="UP000281474"/>
    </source>
</evidence>
<dbReference type="InterPro" id="IPR016155">
    <property type="entry name" value="Mopterin_synth/thiamin_S_b"/>
</dbReference>
<proteinExistence type="predicted"/>
<keyword evidence="2" id="KW-1185">Reference proteome</keyword>
<dbReference type="Gene3D" id="3.10.20.30">
    <property type="match status" value="1"/>
</dbReference>
<reference evidence="1 2" key="1">
    <citation type="submission" date="2018-09" db="EMBL/GenBank/DDBJ databases">
        <title>Phylogeny of the Shewanellaceae, and recommendation for two new genera, Pseudoshewanella and Parashewanella.</title>
        <authorList>
            <person name="Wang G."/>
        </authorList>
    </citation>
    <scope>NUCLEOTIDE SEQUENCE [LARGE SCALE GENOMIC DNA]</scope>
    <source>
        <strain evidence="1 2">C51</strain>
    </source>
</reference>
<dbReference type="AlphaFoldDB" id="A0A3L8Q160"/>
<sequence length="73" mass="8121">MIQINYNGDQISIDKNSTILSAIEQAILLRDESISLKGIAVVYNNKVLPRRLWTETVCQQSDELQVFQAVAGG</sequence>
<dbReference type="PANTHER" id="PTHR34472">
    <property type="entry name" value="SULFUR CARRIER PROTEIN THIS"/>
    <property type="match status" value="1"/>
</dbReference>
<dbReference type="Proteomes" id="UP000281474">
    <property type="component" value="Unassembled WGS sequence"/>
</dbReference>
<dbReference type="RefSeq" id="WP_121837452.1">
    <property type="nucleotide sequence ID" value="NZ_ML014756.1"/>
</dbReference>
<dbReference type="Pfam" id="PF02597">
    <property type="entry name" value="ThiS"/>
    <property type="match status" value="1"/>
</dbReference>
<dbReference type="InterPro" id="IPR003749">
    <property type="entry name" value="ThiS/MoaD-like"/>
</dbReference>
<accession>A0A3L8Q160</accession>
<dbReference type="PANTHER" id="PTHR34472:SF1">
    <property type="entry name" value="SULFUR CARRIER PROTEIN THIS"/>
    <property type="match status" value="1"/>
</dbReference>
<dbReference type="CDD" id="cd00565">
    <property type="entry name" value="Ubl_ThiS"/>
    <property type="match status" value="1"/>
</dbReference>